<dbReference type="GO" id="GO:0000493">
    <property type="term" value="P:box H/ACA snoRNP assembly"/>
    <property type="evidence" value="ECO:0007669"/>
    <property type="project" value="InterPro"/>
</dbReference>
<comment type="caution">
    <text evidence="9">The sequence shown here is derived from an EMBL/GenBank/DDBJ whole genome shotgun (WGS) entry which is preliminary data.</text>
</comment>
<evidence type="ECO:0000256" key="3">
    <source>
        <dbReference type="ARBA" id="ARBA00005607"/>
    </source>
</evidence>
<gene>
    <name evidence="9" type="primary">SHQ1</name>
    <name evidence="9" type="ORF">AWC38_SpisGene14088</name>
</gene>
<evidence type="ECO:0000256" key="1">
    <source>
        <dbReference type="ARBA" id="ARBA00004514"/>
    </source>
</evidence>
<dbReference type="PROSITE" id="PS51203">
    <property type="entry name" value="CS"/>
    <property type="match status" value="1"/>
</dbReference>
<dbReference type="GO" id="GO:0051082">
    <property type="term" value="F:unfolded protein binding"/>
    <property type="evidence" value="ECO:0007669"/>
    <property type="project" value="TreeGrafter"/>
</dbReference>
<evidence type="ECO:0000256" key="6">
    <source>
        <dbReference type="ARBA" id="ARBA00023242"/>
    </source>
</evidence>
<evidence type="ECO:0000256" key="5">
    <source>
        <dbReference type="ARBA" id="ARBA00022490"/>
    </source>
</evidence>
<evidence type="ECO:0000259" key="8">
    <source>
        <dbReference type="PROSITE" id="PS51203"/>
    </source>
</evidence>
<accession>A0A2B4RXZ2</accession>
<comment type="similarity">
    <text evidence="3">Belongs to the SHQ1 family.</text>
</comment>
<reference evidence="10" key="1">
    <citation type="journal article" date="2017" name="bioRxiv">
        <title>Comparative analysis of the genomes of Stylophora pistillata and Acropora digitifera provides evidence for extensive differences between species of corals.</title>
        <authorList>
            <person name="Voolstra C.R."/>
            <person name="Li Y."/>
            <person name="Liew Y.J."/>
            <person name="Baumgarten S."/>
            <person name="Zoccola D."/>
            <person name="Flot J.-F."/>
            <person name="Tambutte S."/>
            <person name="Allemand D."/>
            <person name="Aranda M."/>
        </authorList>
    </citation>
    <scope>NUCLEOTIDE SEQUENCE [LARGE SCALE GENOMIC DNA]</scope>
</reference>
<feature type="domain" description="CS" evidence="8">
    <location>
        <begin position="1"/>
        <end position="89"/>
    </location>
</feature>
<dbReference type="STRING" id="50429.A0A2B4RXZ2"/>
<dbReference type="CDD" id="cd06463">
    <property type="entry name" value="p23_like"/>
    <property type="match status" value="1"/>
</dbReference>
<dbReference type="GO" id="GO:0005654">
    <property type="term" value="C:nucleoplasm"/>
    <property type="evidence" value="ECO:0007669"/>
    <property type="project" value="UniProtKB-SubCell"/>
</dbReference>
<dbReference type="SUPFAM" id="SSF49764">
    <property type="entry name" value="HSP20-like chaperones"/>
    <property type="match status" value="1"/>
</dbReference>
<protein>
    <recommendedName>
        <fullName evidence="4">Protein SHQ1 homolog</fullName>
    </recommendedName>
</protein>
<keyword evidence="6" id="KW-0539">Nucleus</keyword>
<evidence type="ECO:0000256" key="2">
    <source>
        <dbReference type="ARBA" id="ARBA00004642"/>
    </source>
</evidence>
<keyword evidence="10" id="KW-1185">Reference proteome</keyword>
<dbReference type="InterPro" id="IPR048696">
    <property type="entry name" value="SHQ1-like_CS"/>
</dbReference>
<dbReference type="GO" id="GO:0005829">
    <property type="term" value="C:cytosol"/>
    <property type="evidence" value="ECO:0007669"/>
    <property type="project" value="UniProtKB-SubCell"/>
</dbReference>
<evidence type="ECO:0000256" key="7">
    <source>
        <dbReference type="SAM" id="MobiDB-lite"/>
    </source>
</evidence>
<feature type="compositionally biased region" description="Basic and acidic residues" evidence="7">
    <location>
        <begin position="203"/>
        <end position="218"/>
    </location>
</feature>
<sequence>MLTPVFELSQDDEFVFVSIKTPYVKIADVDFFINDTVFKFYVKPYFLRLNLPGEIIEDGRESASYDVEKGTFSIKLPKLHPGEIFENLDLLTTLLAPKKKASLNVKPLVEIVESDTIAKVDDQEDESNSDEEFDWEFEQHLPLDNAEISLGETRYGFANQKGGIFKGREAELLEIAEITNPDSMTPNGIDATISVEERPQCTKMKDNTEHPSEQEEKTVQFTDEEKDQLRRLPNKDYILKLIGNIIH</sequence>
<evidence type="ECO:0000313" key="10">
    <source>
        <dbReference type="Proteomes" id="UP000225706"/>
    </source>
</evidence>
<feature type="region of interest" description="Disordered" evidence="7">
    <location>
        <begin position="203"/>
        <end position="225"/>
    </location>
</feature>
<name>A0A2B4RXZ2_STYPI</name>
<evidence type="ECO:0000313" key="9">
    <source>
        <dbReference type="EMBL" id="PFX21420.1"/>
    </source>
</evidence>
<proteinExistence type="inferred from homology"/>
<comment type="subcellular location">
    <subcellularLocation>
        <location evidence="1">Cytoplasm</location>
        <location evidence="1">Cytosol</location>
    </subcellularLocation>
    <subcellularLocation>
        <location evidence="2">Nucleus</location>
        <location evidence="2">Nucleoplasm</location>
    </subcellularLocation>
</comment>
<dbReference type="AlphaFoldDB" id="A0A2B4RXZ2"/>
<dbReference type="Proteomes" id="UP000225706">
    <property type="component" value="Unassembled WGS sequence"/>
</dbReference>
<dbReference type="InterPro" id="IPR039742">
    <property type="entry name" value="Shq1"/>
</dbReference>
<organism evidence="9 10">
    <name type="scientific">Stylophora pistillata</name>
    <name type="common">Smooth cauliflower coral</name>
    <dbReference type="NCBI Taxonomy" id="50429"/>
    <lineage>
        <taxon>Eukaryota</taxon>
        <taxon>Metazoa</taxon>
        <taxon>Cnidaria</taxon>
        <taxon>Anthozoa</taxon>
        <taxon>Hexacorallia</taxon>
        <taxon>Scleractinia</taxon>
        <taxon>Astrocoeniina</taxon>
        <taxon>Pocilloporidae</taxon>
        <taxon>Stylophora</taxon>
    </lineage>
</organism>
<dbReference type="EMBL" id="LSMT01000278">
    <property type="protein sequence ID" value="PFX21420.1"/>
    <property type="molecule type" value="Genomic_DNA"/>
</dbReference>
<dbReference type="InterPro" id="IPR007052">
    <property type="entry name" value="CS_dom"/>
</dbReference>
<evidence type="ECO:0000256" key="4">
    <source>
        <dbReference type="ARBA" id="ARBA00013750"/>
    </source>
</evidence>
<dbReference type="FunFam" id="2.60.40.790:FF:000022">
    <property type="entry name" value="Protein SHQ1 homolog"/>
    <property type="match status" value="1"/>
</dbReference>
<dbReference type="PANTHER" id="PTHR12967:SF0">
    <property type="entry name" value="PROTEIN SHQ1 HOMOLOG"/>
    <property type="match status" value="1"/>
</dbReference>
<keyword evidence="5" id="KW-0963">Cytoplasm</keyword>
<dbReference type="InterPro" id="IPR008978">
    <property type="entry name" value="HSP20-like_chaperone"/>
</dbReference>
<dbReference type="PANTHER" id="PTHR12967">
    <property type="entry name" value="PROTEIN SHQ1 HOMOLOG"/>
    <property type="match status" value="1"/>
</dbReference>
<dbReference type="Pfam" id="PF21413">
    <property type="entry name" value="SHQ1-like_CS"/>
    <property type="match status" value="1"/>
</dbReference>
<dbReference type="Gene3D" id="2.60.40.790">
    <property type="match status" value="1"/>
</dbReference>
<dbReference type="OrthoDB" id="73639at2759"/>